<dbReference type="Proteomes" id="UP000253918">
    <property type="component" value="Unassembled WGS sequence"/>
</dbReference>
<keyword evidence="3" id="KW-1185">Reference proteome</keyword>
<sequence length="285" mass="31176">MTIKIATAYDQRKTTVDGDAAEIVFDRHFALSSFKQAMPSSSPLPPETIERIRRGGHHDLARCCMAYVLAVENAPDKPEHAAFLACIRRIRDAAREMASAADTLANQLVRHKSETGMPELVREDALRRLAFALHGRCCIPRQESEYLSALLPMPIGNPLAGNRATHGLTDCVAVYDEATDIITEYRKGVAGDMPGDTRNRGMPSGNRSGRERQAFIRDLGDVYRQVTGKAPKAPNDEEKRGPFVRFVTHVFAALAKQDLVLLDLHAIQPPSAHVIRTALGGGSAA</sequence>
<gene>
    <name evidence="2" type="ORF">DVW87_15455</name>
</gene>
<dbReference type="EMBL" id="QQNB01000003">
    <property type="protein sequence ID" value="RDE04957.1"/>
    <property type="molecule type" value="Genomic_DNA"/>
</dbReference>
<protein>
    <submittedName>
        <fullName evidence="2">Uncharacterized protein</fullName>
    </submittedName>
</protein>
<organism evidence="2 3">
    <name type="scientific">Sphingomonas aracearum</name>
    <dbReference type="NCBI Taxonomy" id="2283317"/>
    <lineage>
        <taxon>Bacteria</taxon>
        <taxon>Pseudomonadati</taxon>
        <taxon>Pseudomonadota</taxon>
        <taxon>Alphaproteobacteria</taxon>
        <taxon>Sphingomonadales</taxon>
        <taxon>Sphingomonadaceae</taxon>
        <taxon>Sphingomonas</taxon>
    </lineage>
</organism>
<feature type="compositionally biased region" description="Basic and acidic residues" evidence="1">
    <location>
        <begin position="189"/>
        <end position="199"/>
    </location>
</feature>
<evidence type="ECO:0000313" key="2">
    <source>
        <dbReference type="EMBL" id="RDE04957.1"/>
    </source>
</evidence>
<dbReference type="AlphaFoldDB" id="A0A369VTU8"/>
<evidence type="ECO:0000313" key="3">
    <source>
        <dbReference type="Proteomes" id="UP000253918"/>
    </source>
</evidence>
<evidence type="ECO:0000256" key="1">
    <source>
        <dbReference type="SAM" id="MobiDB-lite"/>
    </source>
</evidence>
<feature type="region of interest" description="Disordered" evidence="1">
    <location>
        <begin position="189"/>
        <end position="208"/>
    </location>
</feature>
<reference evidence="2 3" key="1">
    <citation type="submission" date="2018-07" db="EMBL/GenBank/DDBJ databases">
        <title>a novel species of Sphingomonas isolated from the rhizosphere soil of Araceae plant.</title>
        <authorList>
            <person name="Zhiyong W."/>
            <person name="Qinglan Z."/>
            <person name="Zhiwei F."/>
            <person name="Ding X."/>
            <person name="Gejiao W."/>
            <person name="Shixue Z."/>
        </authorList>
    </citation>
    <scope>NUCLEOTIDE SEQUENCE [LARGE SCALE GENOMIC DNA]</scope>
    <source>
        <strain evidence="2 3">WZY 27</strain>
    </source>
</reference>
<accession>A0A369VTU8</accession>
<dbReference type="OrthoDB" id="9855801at2"/>
<proteinExistence type="predicted"/>
<name>A0A369VTU8_9SPHN</name>
<comment type="caution">
    <text evidence="2">The sequence shown here is derived from an EMBL/GenBank/DDBJ whole genome shotgun (WGS) entry which is preliminary data.</text>
</comment>
<dbReference type="RefSeq" id="WP_114688693.1">
    <property type="nucleotide sequence ID" value="NZ_QQNB01000003.1"/>
</dbReference>